<dbReference type="Proteomes" id="UP001314796">
    <property type="component" value="Unassembled WGS sequence"/>
</dbReference>
<proteinExistence type="inferred from homology"/>
<keyword evidence="10" id="KW-1185">Reference proteome</keyword>
<reference evidence="9 10" key="1">
    <citation type="submission" date="2021-01" db="EMBL/GenBank/DDBJ databases">
        <title>Genomic Encyclopedia of Type Strains, Phase IV (KMG-IV): sequencing the most valuable type-strain genomes for metagenomic binning, comparative biology and taxonomic classification.</title>
        <authorList>
            <person name="Goeker M."/>
        </authorList>
    </citation>
    <scope>NUCLEOTIDE SEQUENCE [LARGE SCALE GENOMIC DNA]</scope>
    <source>
        <strain evidence="9 10">DSM 25890</strain>
    </source>
</reference>
<comment type="subcellular location">
    <subcellularLocation>
        <location evidence="8">Cell membrane</location>
        <topology evidence="8">Peripheral membrane protein</topology>
    </subcellularLocation>
    <subcellularLocation>
        <location evidence="1">Membrane</location>
    </subcellularLocation>
</comment>
<dbReference type="InterPro" id="IPR026015">
    <property type="entry name" value="ATP_synth_OSCP/delta_N_sf"/>
</dbReference>
<dbReference type="Gene3D" id="1.10.520.20">
    <property type="entry name" value="N-terminal domain of the delta subunit of the F1F0-ATP synthase"/>
    <property type="match status" value="1"/>
</dbReference>
<comment type="similarity">
    <text evidence="8">Belongs to the ATPase delta chain family.</text>
</comment>
<comment type="caution">
    <text evidence="9">The sequence shown here is derived from an EMBL/GenBank/DDBJ whole genome shotgun (WGS) entry which is preliminary data.</text>
</comment>
<dbReference type="NCBIfam" id="TIGR01145">
    <property type="entry name" value="ATP_synt_delta"/>
    <property type="match status" value="1"/>
</dbReference>
<evidence type="ECO:0000256" key="1">
    <source>
        <dbReference type="ARBA" id="ARBA00004370"/>
    </source>
</evidence>
<dbReference type="RefSeq" id="WP_204401970.1">
    <property type="nucleotide sequence ID" value="NZ_JAFBEE010000009.1"/>
</dbReference>
<dbReference type="PANTHER" id="PTHR11910">
    <property type="entry name" value="ATP SYNTHASE DELTA CHAIN"/>
    <property type="match status" value="1"/>
</dbReference>
<dbReference type="Pfam" id="PF00213">
    <property type="entry name" value="OSCP"/>
    <property type="match status" value="1"/>
</dbReference>
<dbReference type="InterPro" id="IPR000711">
    <property type="entry name" value="ATPase_OSCP/dsu"/>
</dbReference>
<dbReference type="InterPro" id="IPR020781">
    <property type="entry name" value="ATPase_OSCP/d_CS"/>
</dbReference>
<dbReference type="PROSITE" id="PS00389">
    <property type="entry name" value="ATPASE_DELTA"/>
    <property type="match status" value="1"/>
</dbReference>
<dbReference type="HAMAP" id="MF_01416">
    <property type="entry name" value="ATP_synth_delta_bact"/>
    <property type="match status" value="1"/>
</dbReference>
<comment type="function">
    <text evidence="8">F(1)F(0) ATP synthase produces ATP from ADP in the presence of a proton or sodium gradient. F-type ATPases consist of two structural domains, F(1) containing the extramembraneous catalytic core and F(0) containing the membrane proton channel, linked together by a central stalk and a peripheral stalk. During catalysis, ATP synthesis in the catalytic domain of F(1) is coupled via a rotary mechanism of the central stalk subunits to proton translocation.</text>
</comment>
<evidence type="ECO:0000256" key="2">
    <source>
        <dbReference type="ARBA" id="ARBA00022448"/>
    </source>
</evidence>
<gene>
    <name evidence="8" type="primary">atpH</name>
    <name evidence="9" type="ORF">JOC73_001689</name>
</gene>
<evidence type="ECO:0000313" key="9">
    <source>
        <dbReference type="EMBL" id="MBM7615127.1"/>
    </source>
</evidence>
<keyword evidence="7 8" id="KW-0066">ATP synthesis</keyword>
<evidence type="ECO:0000256" key="7">
    <source>
        <dbReference type="ARBA" id="ARBA00023310"/>
    </source>
</evidence>
<dbReference type="PRINTS" id="PR00125">
    <property type="entry name" value="ATPASEDELTA"/>
</dbReference>
<comment type="function">
    <text evidence="8">This protein is part of the stalk that links CF(0) to CF(1). It either transmits conformational changes from CF(0) to CF(1) or is implicated in proton conduction.</text>
</comment>
<evidence type="ECO:0000256" key="3">
    <source>
        <dbReference type="ARBA" id="ARBA00022781"/>
    </source>
</evidence>
<dbReference type="NCBIfam" id="NF004403">
    <property type="entry name" value="PRK05758.2-4"/>
    <property type="match status" value="1"/>
</dbReference>
<keyword evidence="4 8" id="KW-0406">Ion transport</keyword>
<protein>
    <recommendedName>
        <fullName evidence="8">ATP synthase subunit delta</fullName>
    </recommendedName>
    <alternativeName>
        <fullName evidence="8">ATP synthase F(1) sector subunit delta</fullName>
    </alternativeName>
    <alternativeName>
        <fullName evidence="8">F-type ATPase subunit delta</fullName>
        <shortName evidence="8">F-ATPase subunit delta</shortName>
    </alternativeName>
</protein>
<dbReference type="NCBIfam" id="NF004402">
    <property type="entry name" value="PRK05758.2-2"/>
    <property type="match status" value="1"/>
</dbReference>
<keyword evidence="5 8" id="KW-0472">Membrane</keyword>
<organism evidence="9 10">
    <name type="scientific">Alkaliphilus hydrothermalis</name>
    <dbReference type="NCBI Taxonomy" id="1482730"/>
    <lineage>
        <taxon>Bacteria</taxon>
        <taxon>Bacillati</taxon>
        <taxon>Bacillota</taxon>
        <taxon>Clostridia</taxon>
        <taxon>Peptostreptococcales</taxon>
        <taxon>Natronincolaceae</taxon>
        <taxon>Alkaliphilus</taxon>
    </lineage>
</organism>
<sequence>MAELVAKRYAGALYEVAIPLQKQEIFKEELLAILDTLTAHPQFDQLLKSPLIQSQEKKDILTKVFQGKISQEVSNFLYILVDKRRQNHIQEIIHEYKGMVEKAKNMVEAIAITAEAMSKDDLSRLQKKLSLTSGKTVTIKNEIDGSIIGGVLIKMGDQVIDGTIKNRLAQMKEQLSQIIV</sequence>
<dbReference type="EMBL" id="JAFBEE010000009">
    <property type="protein sequence ID" value="MBM7615127.1"/>
    <property type="molecule type" value="Genomic_DNA"/>
</dbReference>
<evidence type="ECO:0000313" key="10">
    <source>
        <dbReference type="Proteomes" id="UP001314796"/>
    </source>
</evidence>
<keyword evidence="8" id="KW-1003">Cell membrane</keyword>
<keyword evidence="3 8" id="KW-0375">Hydrogen ion transport</keyword>
<accession>A0ABS2NQA9</accession>
<dbReference type="SUPFAM" id="SSF47928">
    <property type="entry name" value="N-terminal domain of the delta subunit of the F1F0-ATP synthase"/>
    <property type="match status" value="1"/>
</dbReference>
<keyword evidence="2 8" id="KW-0813">Transport</keyword>
<evidence type="ECO:0000256" key="4">
    <source>
        <dbReference type="ARBA" id="ARBA00023065"/>
    </source>
</evidence>
<evidence type="ECO:0000256" key="8">
    <source>
        <dbReference type="HAMAP-Rule" id="MF_01416"/>
    </source>
</evidence>
<keyword evidence="6 8" id="KW-0139">CF(1)</keyword>
<name>A0ABS2NQA9_9FIRM</name>
<evidence type="ECO:0000256" key="6">
    <source>
        <dbReference type="ARBA" id="ARBA00023196"/>
    </source>
</evidence>
<evidence type="ECO:0000256" key="5">
    <source>
        <dbReference type="ARBA" id="ARBA00023136"/>
    </source>
</evidence>